<organism evidence="2 3">
    <name type="scientific">Streptomyces arboris</name>
    <dbReference type="NCBI Taxonomy" id="2600619"/>
    <lineage>
        <taxon>Bacteria</taxon>
        <taxon>Bacillati</taxon>
        <taxon>Actinomycetota</taxon>
        <taxon>Actinomycetes</taxon>
        <taxon>Kitasatosporales</taxon>
        <taxon>Streptomycetaceae</taxon>
        <taxon>Streptomyces</taxon>
    </lineage>
</organism>
<evidence type="ECO:0000313" key="2">
    <source>
        <dbReference type="EMBL" id="KAB2591358.1"/>
    </source>
</evidence>
<feature type="domain" description="DUF397" evidence="1">
    <location>
        <begin position="10"/>
        <end position="62"/>
    </location>
</feature>
<evidence type="ECO:0000259" key="1">
    <source>
        <dbReference type="Pfam" id="PF04149"/>
    </source>
</evidence>
<proteinExistence type="predicted"/>
<comment type="caution">
    <text evidence="2">The sequence shown here is derived from an EMBL/GenBank/DDBJ whole genome shotgun (WGS) entry which is preliminary data.</text>
</comment>
<dbReference type="InterPro" id="IPR007278">
    <property type="entry name" value="DUF397"/>
</dbReference>
<dbReference type="RefSeq" id="WP_151510961.1">
    <property type="nucleotide sequence ID" value="NZ_JBMVCA010000004.1"/>
</dbReference>
<accession>A0A5N5EKA3</accession>
<sequence length="66" mass="6914">MKRTPDLSTATWRKSSYSDGGLNNCIEVADGYSDLVPVRDSKVPAGPALVIAAPAWTAFVEFAAGA</sequence>
<protein>
    <submittedName>
        <fullName evidence="2">DUF397 domain-containing protein</fullName>
    </submittedName>
</protein>
<keyword evidence="3" id="KW-1185">Reference proteome</keyword>
<dbReference type="AlphaFoldDB" id="A0A5N5EKA3"/>
<gene>
    <name evidence="2" type="ORF">F5983_16265</name>
</gene>
<dbReference type="Proteomes" id="UP000326907">
    <property type="component" value="Unassembled WGS sequence"/>
</dbReference>
<evidence type="ECO:0000313" key="3">
    <source>
        <dbReference type="Proteomes" id="UP000326907"/>
    </source>
</evidence>
<dbReference type="Pfam" id="PF04149">
    <property type="entry name" value="DUF397"/>
    <property type="match status" value="1"/>
</dbReference>
<name>A0A5N5EKA3_9ACTN</name>
<reference evidence="2 3" key="1">
    <citation type="submission" date="2019-09" db="EMBL/GenBank/DDBJ databases">
        <authorList>
            <person name="Liu P."/>
        </authorList>
    </citation>
    <scope>NUCLEOTIDE SEQUENCE [LARGE SCALE GENOMIC DNA]</scope>
    <source>
        <strain evidence="2 3">TRM68085</strain>
    </source>
</reference>
<dbReference type="EMBL" id="VYUA01000013">
    <property type="protein sequence ID" value="KAB2591358.1"/>
    <property type="molecule type" value="Genomic_DNA"/>
</dbReference>